<comment type="caution">
    <text evidence="3">The sequence shown here is derived from an EMBL/GenBank/DDBJ whole genome shotgun (WGS) entry which is preliminary data.</text>
</comment>
<evidence type="ECO:0000256" key="1">
    <source>
        <dbReference type="SAM" id="MobiDB-lite"/>
    </source>
</evidence>
<dbReference type="Pfam" id="PF05627">
    <property type="entry name" value="AvrRpt-cleavage"/>
    <property type="match status" value="1"/>
</dbReference>
<evidence type="ECO:0000259" key="2">
    <source>
        <dbReference type="Pfam" id="PF05627"/>
    </source>
</evidence>
<evidence type="ECO:0000313" key="4">
    <source>
        <dbReference type="Proteomes" id="UP001152523"/>
    </source>
</evidence>
<evidence type="ECO:0000313" key="3">
    <source>
        <dbReference type="EMBL" id="CAH9142971.1"/>
    </source>
</evidence>
<organism evidence="3 4">
    <name type="scientific">Cuscuta epithymum</name>
    <dbReference type="NCBI Taxonomy" id="186058"/>
    <lineage>
        <taxon>Eukaryota</taxon>
        <taxon>Viridiplantae</taxon>
        <taxon>Streptophyta</taxon>
        <taxon>Embryophyta</taxon>
        <taxon>Tracheophyta</taxon>
        <taxon>Spermatophyta</taxon>
        <taxon>Magnoliopsida</taxon>
        <taxon>eudicotyledons</taxon>
        <taxon>Gunneridae</taxon>
        <taxon>Pentapetalae</taxon>
        <taxon>asterids</taxon>
        <taxon>lamiids</taxon>
        <taxon>Solanales</taxon>
        <taxon>Convolvulaceae</taxon>
        <taxon>Cuscuteae</taxon>
        <taxon>Cuscuta</taxon>
        <taxon>Cuscuta subgen. Cuscuta</taxon>
    </lineage>
</organism>
<feature type="compositionally biased region" description="Basic and acidic residues" evidence="1">
    <location>
        <begin position="33"/>
        <end position="60"/>
    </location>
</feature>
<dbReference type="AlphaFoldDB" id="A0AAV0G5Y4"/>
<gene>
    <name evidence="3" type="ORF">CEPIT_LOCUS40309</name>
</gene>
<name>A0AAV0G5Y4_9ASTE</name>
<feature type="region of interest" description="Disordered" evidence="1">
    <location>
        <begin position="33"/>
        <end position="73"/>
    </location>
</feature>
<sequence>MGERNAPLPKFGEWDVKNPAAATEFSVIFDKARNAKRDGIRPPSATRRDQLDSPVRKDSRPGNAAKSSLNKADGHLVRLGKPLAGRKWLCCVGGRHDD</sequence>
<dbReference type="InterPro" id="IPR040387">
    <property type="entry name" value="RIN4/NOI4"/>
</dbReference>
<proteinExistence type="predicted"/>
<feature type="domain" description="RIN4 pathogenic type III effector avirulence factor Avr cleavage site" evidence="2">
    <location>
        <begin position="3"/>
        <end position="37"/>
    </location>
</feature>
<accession>A0AAV0G5Y4</accession>
<dbReference type="EMBL" id="CAMAPF010001045">
    <property type="protein sequence ID" value="CAH9142971.1"/>
    <property type="molecule type" value="Genomic_DNA"/>
</dbReference>
<reference evidence="3" key="1">
    <citation type="submission" date="2022-07" db="EMBL/GenBank/DDBJ databases">
        <authorList>
            <person name="Macas J."/>
            <person name="Novak P."/>
            <person name="Neumann P."/>
        </authorList>
    </citation>
    <scope>NUCLEOTIDE SEQUENCE</scope>
</reference>
<dbReference type="Proteomes" id="UP001152523">
    <property type="component" value="Unassembled WGS sequence"/>
</dbReference>
<dbReference type="InterPro" id="IPR008700">
    <property type="entry name" value="TypeIII_avirulence_cleave"/>
</dbReference>
<keyword evidence="4" id="KW-1185">Reference proteome</keyword>
<dbReference type="PANTHER" id="PTHR33159">
    <property type="entry name" value="RPM1-INTERACTING PROTEIN 4 (RIN4) FAMILY PROTEIN"/>
    <property type="match status" value="1"/>
</dbReference>
<protein>
    <recommendedName>
        <fullName evidence="2">RIN4 pathogenic type III effector avirulence factor Avr cleavage site domain-containing protein</fullName>
    </recommendedName>
</protein>
<dbReference type="PANTHER" id="PTHR33159:SF87">
    <property type="entry name" value="OS09G0253000 PROTEIN"/>
    <property type="match status" value="1"/>
</dbReference>